<dbReference type="PANTHER" id="PTHR10434">
    <property type="entry name" value="1-ACYL-SN-GLYCEROL-3-PHOSPHATE ACYLTRANSFERASE"/>
    <property type="match status" value="1"/>
</dbReference>
<dbReference type="Pfam" id="PF01553">
    <property type="entry name" value="Acyltransferase"/>
    <property type="match status" value="1"/>
</dbReference>
<dbReference type="PANTHER" id="PTHR10434:SF55">
    <property type="entry name" value="POSSIBLE ACYLTRANSFERASE"/>
    <property type="match status" value="1"/>
</dbReference>
<feature type="region of interest" description="Disordered" evidence="3">
    <location>
        <begin position="222"/>
        <end position="304"/>
    </location>
</feature>
<name>A0A2A9D2S1_9MICO</name>
<evidence type="ECO:0000259" key="4">
    <source>
        <dbReference type="SMART" id="SM00563"/>
    </source>
</evidence>
<dbReference type="SMART" id="SM00563">
    <property type="entry name" value="PlsC"/>
    <property type="match status" value="1"/>
</dbReference>
<feature type="compositionally biased region" description="Low complexity" evidence="3">
    <location>
        <begin position="253"/>
        <end position="297"/>
    </location>
</feature>
<comment type="caution">
    <text evidence="5">The sequence shown here is derived from an EMBL/GenBank/DDBJ whole genome shotgun (WGS) entry which is preliminary data.</text>
</comment>
<proteinExistence type="predicted"/>
<evidence type="ECO:0000256" key="3">
    <source>
        <dbReference type="SAM" id="MobiDB-lite"/>
    </source>
</evidence>
<keyword evidence="1 5" id="KW-0808">Transferase</keyword>
<dbReference type="Proteomes" id="UP000224915">
    <property type="component" value="Unassembled WGS sequence"/>
</dbReference>
<dbReference type="EMBL" id="PDJD01000001">
    <property type="protein sequence ID" value="PFG20150.1"/>
    <property type="molecule type" value="Genomic_DNA"/>
</dbReference>
<evidence type="ECO:0000256" key="1">
    <source>
        <dbReference type="ARBA" id="ARBA00022679"/>
    </source>
</evidence>
<reference evidence="5 6" key="1">
    <citation type="submission" date="2017-10" db="EMBL/GenBank/DDBJ databases">
        <title>Sequencing the genomes of 1000 actinobacteria strains.</title>
        <authorList>
            <person name="Klenk H.-P."/>
        </authorList>
    </citation>
    <scope>NUCLEOTIDE SEQUENCE [LARGE SCALE GENOMIC DNA]</scope>
    <source>
        <strain evidence="5 6">DSM 21801</strain>
    </source>
</reference>
<gene>
    <name evidence="5" type="ORF">ATL40_1737</name>
</gene>
<dbReference type="GO" id="GO:0006654">
    <property type="term" value="P:phosphatidic acid biosynthetic process"/>
    <property type="evidence" value="ECO:0007669"/>
    <property type="project" value="TreeGrafter"/>
</dbReference>
<sequence>MSTAKRYPAAYRFLAGLIKPFLWVFLSKEWRGTENLRRTDGFIVAANHVSQLDPVTTAHVLYNNGAAPKIMAKDSLWKVPVLGWFLRKLEMIPVVRGSRRAGDSLVAAREALDSGQVVLIFPEGTLTQDPDSWPMMGHTGVARLALTSGKPVIPLSQWGAIYVLPKGSALPKLFPRRTMRAVVGPAVDLEDLREKPLTGSVLHEATQRIMAAITAGVAELRGEEPPAQPFDPRRSDTRSGWTHTDGSPAEGNALAASAGETTAGEVAEAAAAQASPEASEAPDGAARPGPDASPGAATEAEEGR</sequence>
<dbReference type="GO" id="GO:0003841">
    <property type="term" value="F:1-acylglycerol-3-phosphate O-acyltransferase activity"/>
    <property type="evidence" value="ECO:0007669"/>
    <property type="project" value="TreeGrafter"/>
</dbReference>
<dbReference type="OrthoDB" id="9806008at2"/>
<dbReference type="GO" id="GO:0005886">
    <property type="term" value="C:plasma membrane"/>
    <property type="evidence" value="ECO:0007669"/>
    <property type="project" value="TreeGrafter"/>
</dbReference>
<dbReference type="SUPFAM" id="SSF69593">
    <property type="entry name" value="Glycerol-3-phosphate (1)-acyltransferase"/>
    <property type="match status" value="1"/>
</dbReference>
<dbReference type="AlphaFoldDB" id="A0A2A9D2S1"/>
<evidence type="ECO:0000313" key="6">
    <source>
        <dbReference type="Proteomes" id="UP000224915"/>
    </source>
</evidence>
<dbReference type="CDD" id="cd07989">
    <property type="entry name" value="LPLAT_AGPAT-like"/>
    <property type="match status" value="1"/>
</dbReference>
<feature type="domain" description="Phospholipid/glycerol acyltransferase" evidence="4">
    <location>
        <begin position="42"/>
        <end position="160"/>
    </location>
</feature>
<keyword evidence="2 5" id="KW-0012">Acyltransferase</keyword>
<keyword evidence="6" id="KW-1185">Reference proteome</keyword>
<evidence type="ECO:0000256" key="2">
    <source>
        <dbReference type="ARBA" id="ARBA00023315"/>
    </source>
</evidence>
<protein>
    <submittedName>
        <fullName evidence="5">1-acyl-sn-glycerol-3-phosphate acyltransferase</fullName>
    </submittedName>
</protein>
<accession>A0A2A9D2S1</accession>
<dbReference type="InterPro" id="IPR002123">
    <property type="entry name" value="Plipid/glycerol_acylTrfase"/>
</dbReference>
<evidence type="ECO:0000313" key="5">
    <source>
        <dbReference type="EMBL" id="PFG20150.1"/>
    </source>
</evidence>
<dbReference type="RefSeq" id="WP_098469175.1">
    <property type="nucleotide sequence ID" value="NZ_PDJD01000001.1"/>
</dbReference>
<organism evidence="5 6">
    <name type="scientific">Serinibacter salmoneus</name>
    <dbReference type="NCBI Taxonomy" id="556530"/>
    <lineage>
        <taxon>Bacteria</taxon>
        <taxon>Bacillati</taxon>
        <taxon>Actinomycetota</taxon>
        <taxon>Actinomycetes</taxon>
        <taxon>Micrococcales</taxon>
        <taxon>Beutenbergiaceae</taxon>
        <taxon>Serinibacter</taxon>
    </lineage>
</organism>